<name>A0A6C0D6Q9_9ZZZZ</name>
<protein>
    <submittedName>
        <fullName evidence="1">Uncharacterized protein</fullName>
    </submittedName>
</protein>
<dbReference type="EMBL" id="MN739540">
    <property type="protein sequence ID" value="QHT12042.1"/>
    <property type="molecule type" value="Genomic_DNA"/>
</dbReference>
<dbReference type="AlphaFoldDB" id="A0A6C0D6Q9"/>
<organism evidence="1">
    <name type="scientific">viral metagenome</name>
    <dbReference type="NCBI Taxonomy" id="1070528"/>
    <lineage>
        <taxon>unclassified sequences</taxon>
        <taxon>metagenomes</taxon>
        <taxon>organismal metagenomes</taxon>
    </lineage>
</organism>
<proteinExistence type="predicted"/>
<sequence>MNNLYQIFYPYNKFDSTKDVEIRLEKFMYTKEYIDFENEVADVDDVADAVHAIDNNACTIVSEGAFEQQHPPQSVVNVIVQPSLQRGGSKLLIPDKIDSLFWCLYIAHYGYEQYLAIGNKYMNAEFVEKAKIMEYLKSNKNVLKNINKKITLGAAQEIMSELITNKKTSLLSINAFAAYYKKNILIENTMNGSYLEYIYDTDEPWIHIKYITRGRYGICEIFPIVKTGIHVEYPDKPLRGISTYKVSELNELAASIPSIANDPARSSWKKPDLYGNIWRTLLWA</sequence>
<accession>A0A6C0D6Q9</accession>
<reference evidence="1" key="1">
    <citation type="journal article" date="2020" name="Nature">
        <title>Giant virus diversity and host interactions through global metagenomics.</title>
        <authorList>
            <person name="Schulz F."/>
            <person name="Roux S."/>
            <person name="Paez-Espino D."/>
            <person name="Jungbluth S."/>
            <person name="Walsh D.A."/>
            <person name="Denef V.J."/>
            <person name="McMahon K.D."/>
            <person name="Konstantinidis K.T."/>
            <person name="Eloe-Fadrosh E.A."/>
            <person name="Kyrpides N.C."/>
            <person name="Woyke T."/>
        </authorList>
    </citation>
    <scope>NUCLEOTIDE SEQUENCE</scope>
    <source>
        <strain evidence="1">GVMAG-M-3300023174-124</strain>
    </source>
</reference>
<evidence type="ECO:0000313" key="1">
    <source>
        <dbReference type="EMBL" id="QHT12042.1"/>
    </source>
</evidence>